<accession>A0A318TMG4</accession>
<dbReference type="EMBL" id="QJTI01000002">
    <property type="protein sequence ID" value="PYF05057.1"/>
    <property type="molecule type" value="Genomic_DNA"/>
</dbReference>
<name>A0A318TMG4_9BRAD</name>
<dbReference type="RefSeq" id="WP_110779692.1">
    <property type="nucleotide sequence ID" value="NZ_QJTI01000002.1"/>
</dbReference>
<keyword evidence="2" id="KW-1185">Reference proteome</keyword>
<comment type="caution">
    <text evidence="1">The sequence shown here is derived from an EMBL/GenBank/DDBJ whole genome shotgun (WGS) entry which is preliminary data.</text>
</comment>
<dbReference type="AlphaFoldDB" id="A0A318TMG4"/>
<gene>
    <name evidence="1" type="ORF">BJ122_102283</name>
</gene>
<evidence type="ECO:0000313" key="2">
    <source>
        <dbReference type="Proteomes" id="UP000248148"/>
    </source>
</evidence>
<dbReference type="Proteomes" id="UP000248148">
    <property type="component" value="Unassembled WGS sequence"/>
</dbReference>
<reference evidence="1 2" key="1">
    <citation type="submission" date="2018-06" db="EMBL/GenBank/DDBJ databases">
        <title>Genomic Encyclopedia of Archaeal and Bacterial Type Strains, Phase II (KMG-II): from individual species to whole genera.</title>
        <authorList>
            <person name="Goeker M."/>
        </authorList>
    </citation>
    <scope>NUCLEOTIDE SEQUENCE [LARGE SCALE GENOMIC DNA]</scope>
    <source>
        <strain evidence="1 2">JCM 11668</strain>
    </source>
</reference>
<proteinExistence type="predicted"/>
<protein>
    <submittedName>
        <fullName evidence="1">Uncharacterized protein</fullName>
    </submittedName>
</protein>
<sequence>MIDGDPNEAYEIDPERDAALQPPLWVVRCNGIKVRWFAAHNQAERYIADPELRAKIRREEKPLHLGGRGL</sequence>
<organism evidence="1 2">
    <name type="scientific">Rhodopseudomonas faecalis</name>
    <dbReference type="NCBI Taxonomy" id="99655"/>
    <lineage>
        <taxon>Bacteria</taxon>
        <taxon>Pseudomonadati</taxon>
        <taxon>Pseudomonadota</taxon>
        <taxon>Alphaproteobacteria</taxon>
        <taxon>Hyphomicrobiales</taxon>
        <taxon>Nitrobacteraceae</taxon>
        <taxon>Rhodopseudomonas</taxon>
    </lineage>
</organism>
<evidence type="ECO:0000313" key="1">
    <source>
        <dbReference type="EMBL" id="PYF05057.1"/>
    </source>
</evidence>